<reference evidence="1" key="1">
    <citation type="submission" date="2014-12" db="EMBL/GenBank/DDBJ databases">
        <title>Insight into the proteome of Arion vulgaris.</title>
        <authorList>
            <person name="Aradska J."/>
            <person name="Bulat T."/>
            <person name="Smidak R."/>
            <person name="Sarate P."/>
            <person name="Gangsoo J."/>
            <person name="Sialana F."/>
            <person name="Bilban M."/>
            <person name="Lubec G."/>
        </authorList>
    </citation>
    <scope>NUCLEOTIDE SEQUENCE</scope>
    <source>
        <tissue evidence="1">Skin</tissue>
    </source>
</reference>
<sequence>AETFDLLHVILMDSCRTAGNLFAAFAPGELGFVHHRRLVHYCFLHFSNYLDNFSSDIGQEMHAFCSGIFGPALLFRACT</sequence>
<feature type="non-terminal residue" evidence="1">
    <location>
        <position position="1"/>
    </location>
</feature>
<gene>
    <name evidence="1" type="primary">ORF19198</name>
</gene>
<evidence type="ECO:0000313" key="1">
    <source>
        <dbReference type="EMBL" id="CEK53133.1"/>
    </source>
</evidence>
<accession>A0A0B6YAK2</accession>
<organism evidence="1">
    <name type="scientific">Arion vulgaris</name>
    <dbReference type="NCBI Taxonomy" id="1028688"/>
    <lineage>
        <taxon>Eukaryota</taxon>
        <taxon>Metazoa</taxon>
        <taxon>Spiralia</taxon>
        <taxon>Lophotrochozoa</taxon>
        <taxon>Mollusca</taxon>
        <taxon>Gastropoda</taxon>
        <taxon>Heterobranchia</taxon>
        <taxon>Euthyneura</taxon>
        <taxon>Panpulmonata</taxon>
        <taxon>Eupulmonata</taxon>
        <taxon>Stylommatophora</taxon>
        <taxon>Helicina</taxon>
        <taxon>Arionoidea</taxon>
        <taxon>Arionidae</taxon>
        <taxon>Arion</taxon>
    </lineage>
</organism>
<name>A0A0B6YAK2_9EUPU</name>
<dbReference type="EMBL" id="HACG01006268">
    <property type="protein sequence ID" value="CEK53133.1"/>
    <property type="molecule type" value="Transcribed_RNA"/>
</dbReference>
<proteinExistence type="predicted"/>
<protein>
    <submittedName>
        <fullName evidence="1">Uncharacterized protein</fullName>
    </submittedName>
</protein>
<feature type="non-terminal residue" evidence="1">
    <location>
        <position position="79"/>
    </location>
</feature>
<dbReference type="AlphaFoldDB" id="A0A0B6YAK2"/>